<keyword evidence="3" id="KW-1003">Cell membrane</keyword>
<feature type="transmembrane region" description="Helical" evidence="8">
    <location>
        <begin position="142"/>
        <end position="166"/>
    </location>
</feature>
<dbReference type="InterPro" id="IPR000412">
    <property type="entry name" value="ABC_2_transport"/>
</dbReference>
<feature type="transmembrane region" description="Helical" evidence="8">
    <location>
        <begin position="66"/>
        <end position="86"/>
    </location>
</feature>
<keyword evidence="2" id="KW-0813">Transport</keyword>
<evidence type="ECO:0000259" key="9">
    <source>
        <dbReference type="PROSITE" id="PS51012"/>
    </source>
</evidence>
<dbReference type="InterPro" id="IPR013525">
    <property type="entry name" value="ABC2_TM"/>
</dbReference>
<evidence type="ECO:0000256" key="3">
    <source>
        <dbReference type="ARBA" id="ARBA00022475"/>
    </source>
</evidence>
<dbReference type="GO" id="GO:0140359">
    <property type="term" value="F:ABC-type transporter activity"/>
    <property type="evidence" value="ECO:0007669"/>
    <property type="project" value="InterPro"/>
</dbReference>
<dbReference type="PRINTS" id="PR00164">
    <property type="entry name" value="ABC2TRNSPORT"/>
</dbReference>
<keyword evidence="4" id="KW-0997">Cell inner membrane</keyword>
<comment type="subcellular location">
    <subcellularLocation>
        <location evidence="1">Cell inner membrane</location>
        <topology evidence="1">Multi-pass membrane protein</topology>
    </subcellularLocation>
</comment>
<organism evidence="10">
    <name type="scientific">bioreactor metagenome</name>
    <dbReference type="NCBI Taxonomy" id="1076179"/>
    <lineage>
        <taxon>unclassified sequences</taxon>
        <taxon>metagenomes</taxon>
        <taxon>ecological metagenomes</taxon>
    </lineage>
</organism>
<feature type="transmembrane region" description="Helical" evidence="8">
    <location>
        <begin position="173"/>
        <end position="193"/>
    </location>
</feature>
<proteinExistence type="predicted"/>
<keyword evidence="5 8" id="KW-0812">Transmembrane</keyword>
<keyword evidence="6 8" id="KW-1133">Transmembrane helix</keyword>
<name>A0A645A9R5_9ZZZZ</name>
<feature type="transmembrane region" description="Helical" evidence="8">
    <location>
        <begin position="229"/>
        <end position="250"/>
    </location>
</feature>
<evidence type="ECO:0000313" key="10">
    <source>
        <dbReference type="EMBL" id="MPM49939.1"/>
    </source>
</evidence>
<dbReference type="PANTHER" id="PTHR30413:SF8">
    <property type="entry name" value="TRANSPORT PERMEASE PROTEIN"/>
    <property type="match status" value="1"/>
</dbReference>
<evidence type="ECO:0000256" key="5">
    <source>
        <dbReference type="ARBA" id="ARBA00022692"/>
    </source>
</evidence>
<dbReference type="GO" id="GO:0015920">
    <property type="term" value="P:lipopolysaccharide transport"/>
    <property type="evidence" value="ECO:0007669"/>
    <property type="project" value="TreeGrafter"/>
</dbReference>
<dbReference type="InterPro" id="IPR047817">
    <property type="entry name" value="ABC2_TM_bact-type"/>
</dbReference>
<reference evidence="10" key="1">
    <citation type="submission" date="2019-08" db="EMBL/GenBank/DDBJ databases">
        <authorList>
            <person name="Kucharzyk K."/>
            <person name="Murdoch R.W."/>
            <person name="Higgins S."/>
            <person name="Loffler F."/>
        </authorList>
    </citation>
    <scope>NUCLEOTIDE SEQUENCE</scope>
</reference>
<evidence type="ECO:0000256" key="4">
    <source>
        <dbReference type="ARBA" id="ARBA00022519"/>
    </source>
</evidence>
<dbReference type="PANTHER" id="PTHR30413">
    <property type="entry name" value="INNER MEMBRANE TRANSPORT PERMEASE"/>
    <property type="match status" value="1"/>
</dbReference>
<evidence type="ECO:0000256" key="2">
    <source>
        <dbReference type="ARBA" id="ARBA00022448"/>
    </source>
</evidence>
<evidence type="ECO:0000256" key="8">
    <source>
        <dbReference type="SAM" id="Phobius"/>
    </source>
</evidence>
<dbReference type="Pfam" id="PF01061">
    <property type="entry name" value="ABC2_membrane"/>
    <property type="match status" value="1"/>
</dbReference>
<dbReference type="GO" id="GO:0043190">
    <property type="term" value="C:ATP-binding cassette (ABC) transporter complex"/>
    <property type="evidence" value="ECO:0007669"/>
    <property type="project" value="InterPro"/>
</dbReference>
<dbReference type="PROSITE" id="PS51012">
    <property type="entry name" value="ABC_TM2"/>
    <property type="match status" value="1"/>
</dbReference>
<dbReference type="AlphaFoldDB" id="A0A645A9R5"/>
<comment type="caution">
    <text evidence="10">The sequence shown here is derived from an EMBL/GenBank/DDBJ whole genome shotgun (WGS) entry which is preliminary data.</text>
</comment>
<accession>A0A645A9R5</accession>
<gene>
    <name evidence="10" type="primary">tagG_3</name>
    <name evidence="10" type="ORF">SDC9_96673</name>
</gene>
<dbReference type="EMBL" id="VSSQ01012736">
    <property type="protein sequence ID" value="MPM49939.1"/>
    <property type="molecule type" value="Genomic_DNA"/>
</dbReference>
<evidence type="ECO:0000256" key="6">
    <source>
        <dbReference type="ARBA" id="ARBA00022989"/>
    </source>
</evidence>
<feature type="transmembrane region" description="Helical" evidence="8">
    <location>
        <begin position="32"/>
        <end position="54"/>
    </location>
</feature>
<evidence type="ECO:0000256" key="7">
    <source>
        <dbReference type="ARBA" id="ARBA00023136"/>
    </source>
</evidence>
<feature type="transmembrane region" description="Helical" evidence="8">
    <location>
        <begin position="107"/>
        <end position="136"/>
    </location>
</feature>
<feature type="domain" description="ABC transmembrane type-2" evidence="9">
    <location>
        <begin position="33"/>
        <end position="253"/>
    </location>
</feature>
<protein>
    <submittedName>
        <fullName evidence="10">Teichoic acid translocation permease protein TagG</fullName>
    </submittedName>
</protein>
<keyword evidence="7 8" id="KW-0472">Membrane</keyword>
<sequence length="261" mass="30087">MRFFQIFFHKQYRQLLIELTRREIVQRYKQSILGYFWVILNPLAQMLVMSFVFSQLFNVSNLGVPYSIYLFAGLLPWTLFANSLIGSTSSLVSNAGLLAKIYFPREVLVASIILSKIVDFFLASSIFILLMFFFHIQISWQILWLIPIFLIQNLFTYALGLLFAAFNLFYRDVQYLLSLILMIWMYLTPIVYAPEAFPAHYRWIFQLNPMAVLVNAYRQVVLVGSAPNLSSLALAALLASLLALAAFRLFKKLEGQFADAV</sequence>
<evidence type="ECO:0000256" key="1">
    <source>
        <dbReference type="ARBA" id="ARBA00004429"/>
    </source>
</evidence>